<dbReference type="GO" id="GO:0042393">
    <property type="term" value="F:histone binding"/>
    <property type="evidence" value="ECO:0007669"/>
    <property type="project" value="TreeGrafter"/>
</dbReference>
<dbReference type="Proteomes" id="UP000298663">
    <property type="component" value="Unassembled WGS sequence"/>
</dbReference>
<sequence>MPSEDESSASSQSSSEEESNVGSPQSSKHDEESSSGESGSEFEVTEDPQADGGVTSSSGGDDREPPVKKSRRKRKLSEETLNLLHNSDLLRRSDRTRNVARKRDSESGDSVQVRSRKRAQKKLSDSEDSFASSDDASSDEEYKSAHTKSKASKKSTSKKGSSRSARNRFSSDEENSSDSASHRKSRRGNLNTEGKVDYRDASTDEEVNTDDVLEWEEEDAEAVHAPEIPHETVEKVLKHRMGLPGATGSSTTCYNVEDKGDPNTAAGSSDSSVLEQQYLVKWVGWSHLHNTWESTRSLKLANAKGLKKVENYLKRQMEIDAWRRTADKEYIEFFDCEQEMSEELYDQYKIVERVIAHQLSREQALGGVPLTEYFIKWIGLPYAESTWEDEALIRRNYADKIEDYLKRTSVKTLPYKSCLALHRRPKFTKLEGTPDFLKCIDNEQVLRDYQVDGVNWMLHAWTKGNSSILADEMGLGKTIQSISFLSSLFHLHEVYGPFLVVVPLSTMAAWQREFDNWAKDLNVVTYMGDVNSRDLIRQFELCAAPGKNLKANAILTTYEILLKDKVELILEPLSGPRLWSTKRIVSRTMNLCCTSRCLVSRPTTDF</sequence>
<accession>A0A4U5PCX3</accession>
<keyword evidence="11" id="KW-1185">Reference proteome</keyword>
<feature type="domain" description="Chromo" evidence="8">
    <location>
        <begin position="231"/>
        <end position="324"/>
    </location>
</feature>
<feature type="compositionally biased region" description="Basic and acidic residues" evidence="7">
    <location>
        <begin position="88"/>
        <end position="106"/>
    </location>
</feature>
<feature type="domain" description="Chromo" evidence="8">
    <location>
        <begin position="349"/>
        <end position="416"/>
    </location>
</feature>
<dbReference type="EMBL" id="AZBU02000002">
    <property type="protein sequence ID" value="TKR94073.1"/>
    <property type="molecule type" value="Genomic_DNA"/>
</dbReference>
<proteinExistence type="predicted"/>
<dbReference type="OrthoDB" id="5857104at2759"/>
<evidence type="ECO:0000256" key="7">
    <source>
        <dbReference type="SAM" id="MobiDB-lite"/>
    </source>
</evidence>
<protein>
    <recommendedName>
        <fullName evidence="12">DNA helicase</fullName>
    </recommendedName>
</protein>
<dbReference type="InterPro" id="IPR014001">
    <property type="entry name" value="Helicase_ATP-bd"/>
</dbReference>
<feature type="domain" description="Helicase ATP-binding" evidence="9">
    <location>
        <begin position="458"/>
        <end position="569"/>
    </location>
</feature>
<dbReference type="Pfam" id="PF00176">
    <property type="entry name" value="SNF2-rel_dom"/>
    <property type="match status" value="1"/>
</dbReference>
<dbReference type="GO" id="GO:0034728">
    <property type="term" value="P:nucleosome organization"/>
    <property type="evidence" value="ECO:0007669"/>
    <property type="project" value="TreeGrafter"/>
</dbReference>
<dbReference type="SMART" id="SM00298">
    <property type="entry name" value="CHROMO"/>
    <property type="match status" value="2"/>
</dbReference>
<comment type="caution">
    <text evidence="10">The sequence shown here is derived from an EMBL/GenBank/DDBJ whole genome shotgun (WGS) entry which is preliminary data.</text>
</comment>
<keyword evidence="6" id="KW-0539">Nucleus</keyword>
<evidence type="ECO:0000256" key="6">
    <source>
        <dbReference type="ARBA" id="ARBA00023242"/>
    </source>
</evidence>
<dbReference type="GO" id="GO:0005524">
    <property type="term" value="F:ATP binding"/>
    <property type="evidence" value="ECO:0007669"/>
    <property type="project" value="UniProtKB-KW"/>
</dbReference>
<comment type="subcellular location">
    <subcellularLocation>
        <location evidence="1">Nucleus</location>
    </subcellularLocation>
</comment>
<dbReference type="GO" id="GO:0003677">
    <property type="term" value="F:DNA binding"/>
    <property type="evidence" value="ECO:0007669"/>
    <property type="project" value="TreeGrafter"/>
</dbReference>
<dbReference type="InterPro" id="IPR016197">
    <property type="entry name" value="Chromo-like_dom_sf"/>
</dbReference>
<dbReference type="FunFam" id="2.40.50.40:FF:000014">
    <property type="entry name" value="Chromodomain-helicase-DNA-binding protein 2 isoform 1"/>
    <property type="match status" value="1"/>
</dbReference>
<dbReference type="SUPFAM" id="SSF54160">
    <property type="entry name" value="Chromo domain-like"/>
    <property type="match status" value="2"/>
</dbReference>
<dbReference type="GO" id="GO:0016887">
    <property type="term" value="F:ATP hydrolysis activity"/>
    <property type="evidence" value="ECO:0007669"/>
    <property type="project" value="TreeGrafter"/>
</dbReference>
<dbReference type="PROSITE" id="PS51192">
    <property type="entry name" value="HELICASE_ATP_BIND_1"/>
    <property type="match status" value="1"/>
</dbReference>
<evidence type="ECO:0000256" key="1">
    <source>
        <dbReference type="ARBA" id="ARBA00004123"/>
    </source>
</evidence>
<dbReference type="InterPro" id="IPR027417">
    <property type="entry name" value="P-loop_NTPase"/>
</dbReference>
<evidence type="ECO:0000256" key="3">
    <source>
        <dbReference type="ARBA" id="ARBA00022840"/>
    </source>
</evidence>
<reference evidence="10 11" key="2">
    <citation type="journal article" date="2019" name="G3 (Bethesda)">
        <title>Hybrid Assembly of the Genome of the Entomopathogenic Nematode Steinernema carpocapsae Identifies the X-Chromosome.</title>
        <authorList>
            <person name="Serra L."/>
            <person name="Macchietto M."/>
            <person name="Macias-Munoz A."/>
            <person name="McGill C.J."/>
            <person name="Rodriguez I.M."/>
            <person name="Rodriguez B."/>
            <person name="Murad R."/>
            <person name="Mortazavi A."/>
        </authorList>
    </citation>
    <scope>NUCLEOTIDE SEQUENCE [LARGE SCALE GENOMIC DNA]</scope>
    <source>
        <strain evidence="10 11">ALL</strain>
    </source>
</reference>
<keyword evidence="3" id="KW-0067">ATP-binding</keyword>
<dbReference type="InterPro" id="IPR000330">
    <property type="entry name" value="SNF2_N"/>
</dbReference>
<name>A0A4U5PCX3_STECR</name>
<dbReference type="PROSITE" id="PS00598">
    <property type="entry name" value="CHROMO_1"/>
    <property type="match status" value="2"/>
</dbReference>
<dbReference type="Gene3D" id="3.40.50.10810">
    <property type="entry name" value="Tandem AAA-ATPase domain"/>
    <property type="match status" value="1"/>
</dbReference>
<dbReference type="GO" id="GO:0140658">
    <property type="term" value="F:ATP-dependent chromatin remodeler activity"/>
    <property type="evidence" value="ECO:0007669"/>
    <property type="project" value="TreeGrafter"/>
</dbReference>
<dbReference type="GO" id="GO:0000785">
    <property type="term" value="C:chromatin"/>
    <property type="evidence" value="ECO:0007669"/>
    <property type="project" value="TreeGrafter"/>
</dbReference>
<dbReference type="PANTHER" id="PTHR45623:SF14">
    <property type="entry name" value="CHROMODOMAIN-HELICASE-DNA-BINDING PROTEIN 1"/>
    <property type="match status" value="1"/>
</dbReference>
<evidence type="ECO:0008006" key="12">
    <source>
        <dbReference type="Google" id="ProtNLM"/>
    </source>
</evidence>
<dbReference type="GO" id="GO:0005634">
    <property type="term" value="C:nucleus"/>
    <property type="evidence" value="ECO:0007669"/>
    <property type="project" value="UniProtKB-SubCell"/>
</dbReference>
<keyword evidence="4" id="KW-0805">Transcription regulation</keyword>
<dbReference type="InterPro" id="IPR000953">
    <property type="entry name" value="Chromo/chromo_shadow_dom"/>
</dbReference>
<dbReference type="Gene3D" id="2.40.50.40">
    <property type="match status" value="2"/>
</dbReference>
<dbReference type="InterPro" id="IPR023780">
    <property type="entry name" value="Chromo_domain"/>
</dbReference>
<evidence type="ECO:0000259" key="8">
    <source>
        <dbReference type="PROSITE" id="PS50013"/>
    </source>
</evidence>
<dbReference type="AlphaFoldDB" id="A0A4U5PCX3"/>
<dbReference type="Pfam" id="PF00385">
    <property type="entry name" value="Chromo"/>
    <property type="match status" value="2"/>
</dbReference>
<evidence type="ECO:0000256" key="5">
    <source>
        <dbReference type="ARBA" id="ARBA00023163"/>
    </source>
</evidence>
<evidence type="ECO:0000259" key="9">
    <source>
        <dbReference type="PROSITE" id="PS51192"/>
    </source>
</evidence>
<keyword evidence="5" id="KW-0804">Transcription</keyword>
<dbReference type="InterPro" id="IPR023779">
    <property type="entry name" value="Chromodomain_CS"/>
</dbReference>
<dbReference type="PANTHER" id="PTHR45623">
    <property type="entry name" value="CHROMODOMAIN-HELICASE-DNA-BINDING PROTEIN 3-RELATED-RELATED"/>
    <property type="match status" value="1"/>
</dbReference>
<keyword evidence="2" id="KW-0547">Nucleotide-binding</keyword>
<dbReference type="PROSITE" id="PS50013">
    <property type="entry name" value="CHROMO_2"/>
    <property type="match status" value="2"/>
</dbReference>
<evidence type="ECO:0000313" key="11">
    <source>
        <dbReference type="Proteomes" id="UP000298663"/>
    </source>
</evidence>
<feature type="compositionally biased region" description="Basic residues" evidence="7">
    <location>
        <begin position="145"/>
        <end position="161"/>
    </location>
</feature>
<evidence type="ECO:0000256" key="2">
    <source>
        <dbReference type="ARBA" id="ARBA00022741"/>
    </source>
</evidence>
<evidence type="ECO:0000313" key="10">
    <source>
        <dbReference type="EMBL" id="TKR94073.1"/>
    </source>
</evidence>
<dbReference type="SMART" id="SM00487">
    <property type="entry name" value="DEXDc"/>
    <property type="match status" value="1"/>
</dbReference>
<evidence type="ECO:0000256" key="4">
    <source>
        <dbReference type="ARBA" id="ARBA00023015"/>
    </source>
</evidence>
<dbReference type="CDD" id="cd18666">
    <property type="entry name" value="CD1_tandem_CHD1-2_like"/>
    <property type="match status" value="1"/>
</dbReference>
<gene>
    <name evidence="10" type="ORF">L596_008413</name>
</gene>
<dbReference type="InterPro" id="IPR038718">
    <property type="entry name" value="SNF2-like_sf"/>
</dbReference>
<dbReference type="STRING" id="34508.A0A4U5PCX3"/>
<feature type="region of interest" description="Disordered" evidence="7">
    <location>
        <begin position="1"/>
        <end position="208"/>
    </location>
</feature>
<dbReference type="GO" id="GO:0003682">
    <property type="term" value="F:chromatin binding"/>
    <property type="evidence" value="ECO:0007669"/>
    <property type="project" value="TreeGrafter"/>
</dbReference>
<reference evidence="10 11" key="1">
    <citation type="journal article" date="2015" name="Genome Biol.">
        <title>Comparative genomics of Steinernema reveals deeply conserved gene regulatory networks.</title>
        <authorList>
            <person name="Dillman A.R."/>
            <person name="Macchietto M."/>
            <person name="Porter C.F."/>
            <person name="Rogers A."/>
            <person name="Williams B."/>
            <person name="Antoshechkin I."/>
            <person name="Lee M.M."/>
            <person name="Goodwin Z."/>
            <person name="Lu X."/>
            <person name="Lewis E.E."/>
            <person name="Goodrich-Blair H."/>
            <person name="Stock S.P."/>
            <person name="Adams B.J."/>
            <person name="Sternberg P.W."/>
            <person name="Mortazavi A."/>
        </authorList>
    </citation>
    <scope>NUCLEOTIDE SEQUENCE [LARGE SCALE GENOMIC DNA]</scope>
    <source>
        <strain evidence="10 11">ALL</strain>
    </source>
</reference>
<dbReference type="SUPFAM" id="SSF52540">
    <property type="entry name" value="P-loop containing nucleoside triphosphate hydrolases"/>
    <property type="match status" value="1"/>
</dbReference>
<organism evidence="10 11">
    <name type="scientific">Steinernema carpocapsae</name>
    <name type="common">Entomopathogenic nematode</name>
    <dbReference type="NCBI Taxonomy" id="34508"/>
    <lineage>
        <taxon>Eukaryota</taxon>
        <taxon>Metazoa</taxon>
        <taxon>Ecdysozoa</taxon>
        <taxon>Nematoda</taxon>
        <taxon>Chromadorea</taxon>
        <taxon>Rhabditida</taxon>
        <taxon>Tylenchina</taxon>
        <taxon>Panagrolaimomorpha</taxon>
        <taxon>Strongyloidoidea</taxon>
        <taxon>Steinernematidae</taxon>
        <taxon>Steinernema</taxon>
    </lineage>
</organism>